<dbReference type="AlphaFoldDB" id="A0A9W4T6Q3"/>
<protein>
    <submittedName>
        <fullName evidence="1">17564_t:CDS:1</fullName>
    </submittedName>
</protein>
<dbReference type="OrthoDB" id="2441133at2759"/>
<accession>A0A9W4T6Q3</accession>
<organism evidence="1 2">
    <name type="scientific">Funneliformis geosporum</name>
    <dbReference type="NCBI Taxonomy" id="1117311"/>
    <lineage>
        <taxon>Eukaryota</taxon>
        <taxon>Fungi</taxon>
        <taxon>Fungi incertae sedis</taxon>
        <taxon>Mucoromycota</taxon>
        <taxon>Glomeromycotina</taxon>
        <taxon>Glomeromycetes</taxon>
        <taxon>Glomerales</taxon>
        <taxon>Glomeraceae</taxon>
        <taxon>Funneliformis</taxon>
    </lineage>
</organism>
<gene>
    <name evidence="1" type="ORF">FWILDA_LOCUS16719</name>
</gene>
<feature type="non-terminal residue" evidence="1">
    <location>
        <position position="1"/>
    </location>
</feature>
<feature type="non-terminal residue" evidence="1">
    <location>
        <position position="240"/>
    </location>
</feature>
<evidence type="ECO:0000313" key="1">
    <source>
        <dbReference type="EMBL" id="CAI2194722.1"/>
    </source>
</evidence>
<keyword evidence="2" id="KW-1185">Reference proteome</keyword>
<comment type="caution">
    <text evidence="1">The sequence shown here is derived from an EMBL/GenBank/DDBJ whole genome shotgun (WGS) entry which is preliminary data.</text>
</comment>
<dbReference type="Proteomes" id="UP001153678">
    <property type="component" value="Unassembled WGS sequence"/>
</dbReference>
<proteinExistence type="predicted"/>
<sequence length="240" mass="28588">KIFLSPKQSEKLKEIQKEISKKNNEKAENSNDEESIEIITTNILKNINEVQTLELIMQQYYQYYLLLNIKSNFQKKLKERFKINIKDLENDDNNNINEIENIEEILLDNYISEDTISSDSETDKISNEPVIIRLSKHNLRKSRKVNYKETSKKIQVSISNLTETEQIIKKVLETIIKTLNFYWKNPNQIALISTILDPRYKDFSFLSNNEIKLEIEFKVQYFYDFLKYELNPNDDLSEIQ</sequence>
<name>A0A9W4T6Q3_9GLOM</name>
<reference evidence="1" key="1">
    <citation type="submission" date="2022-08" db="EMBL/GenBank/DDBJ databases">
        <authorList>
            <person name="Kallberg Y."/>
            <person name="Tangrot J."/>
            <person name="Rosling A."/>
        </authorList>
    </citation>
    <scope>NUCLEOTIDE SEQUENCE</scope>
    <source>
        <strain evidence="1">Wild A</strain>
    </source>
</reference>
<dbReference type="EMBL" id="CAMKVN010011327">
    <property type="protein sequence ID" value="CAI2194722.1"/>
    <property type="molecule type" value="Genomic_DNA"/>
</dbReference>
<evidence type="ECO:0000313" key="2">
    <source>
        <dbReference type="Proteomes" id="UP001153678"/>
    </source>
</evidence>